<keyword evidence="8" id="KW-1185">Reference proteome</keyword>
<dbReference type="eggNOG" id="KOG1339">
    <property type="taxonomic scope" value="Eukaryota"/>
</dbReference>
<accession>U5CXX3</accession>
<keyword evidence="5" id="KW-0325">Glycoprotein</keyword>
<sequence length="308" mass="34209">MSGCSLGAMLRGMCFRPCPPFTYTYGDGIVLGTLTRDTLRVLGSDQSVTKDFPDFCFRCVGSTYMKPIGIVGFGKGALSLPSQLGFLQKGFSNCFMSFKFSNKPNISSPLIIENSAIASREELQFTPMLKCPMYPNFYYIGLEAIFIGGETLEVPQILREINSQGNRGMLVDSGTTYVHLPQALFAKFLSVKGSKIMHPRSVEHERRTGFDLCYQVRTTVIDNLPSLSFRFLNNVTINLPEENYFYAMAPSNGTYSVKCLLVQGIEDNSYGPAGVLGSFQQQNVEVMCERLGFHARDCALFGYLTWAS</sequence>
<dbReference type="CDD" id="cd05476">
    <property type="entry name" value="pepsin_A_like_plant"/>
    <property type="match status" value="1"/>
</dbReference>
<dbReference type="InterPro" id="IPR034161">
    <property type="entry name" value="Pepsin-like_plant"/>
</dbReference>
<dbReference type="PANTHER" id="PTHR47967:SF47">
    <property type="entry name" value="CHLOROPLAST NUCLEOID DNA-BINDING PROTEIN-LIKE"/>
    <property type="match status" value="1"/>
</dbReference>
<protein>
    <recommendedName>
        <fullName evidence="6">Peptidase A1 domain-containing protein</fullName>
    </recommendedName>
</protein>
<dbReference type="Gramene" id="ERN14830">
    <property type="protein sequence ID" value="ERN14830"/>
    <property type="gene ID" value="AMTR_s00032p00114740"/>
</dbReference>
<dbReference type="PANTHER" id="PTHR47967">
    <property type="entry name" value="OS07G0603500 PROTEIN-RELATED"/>
    <property type="match status" value="1"/>
</dbReference>
<gene>
    <name evidence="7" type="ORF">AMTR_s00032p00114740</name>
</gene>
<dbReference type="Pfam" id="PF14543">
    <property type="entry name" value="TAXi_N"/>
    <property type="match status" value="1"/>
</dbReference>
<dbReference type="InterPro" id="IPR021109">
    <property type="entry name" value="Peptidase_aspartic_dom_sf"/>
</dbReference>
<feature type="domain" description="Peptidase A1" evidence="6">
    <location>
        <begin position="1"/>
        <end position="299"/>
    </location>
</feature>
<proteinExistence type="inferred from homology"/>
<dbReference type="PROSITE" id="PS51767">
    <property type="entry name" value="PEPTIDASE_A1"/>
    <property type="match status" value="1"/>
</dbReference>
<dbReference type="InterPro" id="IPR032799">
    <property type="entry name" value="TAXi_C"/>
</dbReference>
<name>U5CXX3_AMBTC</name>
<dbReference type="OMA" id="CFLAFRY"/>
<dbReference type="InterPro" id="IPR051708">
    <property type="entry name" value="Plant_Aspart_Prot_A1"/>
</dbReference>
<evidence type="ECO:0000259" key="6">
    <source>
        <dbReference type="PROSITE" id="PS51767"/>
    </source>
</evidence>
<evidence type="ECO:0000256" key="3">
    <source>
        <dbReference type="ARBA" id="ARBA00022750"/>
    </source>
</evidence>
<dbReference type="EMBL" id="KI392518">
    <property type="protein sequence ID" value="ERN14830.1"/>
    <property type="molecule type" value="Genomic_DNA"/>
</dbReference>
<evidence type="ECO:0000313" key="7">
    <source>
        <dbReference type="EMBL" id="ERN14830.1"/>
    </source>
</evidence>
<dbReference type="Proteomes" id="UP000017836">
    <property type="component" value="Unassembled WGS sequence"/>
</dbReference>
<dbReference type="GO" id="GO:0005576">
    <property type="term" value="C:extracellular region"/>
    <property type="evidence" value="ECO:0000318"/>
    <property type="project" value="GO_Central"/>
</dbReference>
<keyword evidence="4" id="KW-0378">Hydrolase</keyword>
<evidence type="ECO:0000256" key="1">
    <source>
        <dbReference type="ARBA" id="ARBA00007447"/>
    </source>
</evidence>
<organism evidence="7 8">
    <name type="scientific">Amborella trichopoda</name>
    <dbReference type="NCBI Taxonomy" id="13333"/>
    <lineage>
        <taxon>Eukaryota</taxon>
        <taxon>Viridiplantae</taxon>
        <taxon>Streptophyta</taxon>
        <taxon>Embryophyta</taxon>
        <taxon>Tracheophyta</taxon>
        <taxon>Spermatophyta</taxon>
        <taxon>Magnoliopsida</taxon>
        <taxon>Amborellales</taxon>
        <taxon>Amborellaceae</taxon>
        <taxon>Amborella</taxon>
    </lineage>
</organism>
<dbReference type="Gene3D" id="2.40.70.10">
    <property type="entry name" value="Acid Proteases"/>
    <property type="match status" value="2"/>
</dbReference>
<evidence type="ECO:0000256" key="4">
    <source>
        <dbReference type="ARBA" id="ARBA00022801"/>
    </source>
</evidence>
<reference evidence="8" key="1">
    <citation type="journal article" date="2013" name="Science">
        <title>The Amborella genome and the evolution of flowering plants.</title>
        <authorList>
            <consortium name="Amborella Genome Project"/>
        </authorList>
    </citation>
    <scope>NUCLEOTIDE SEQUENCE [LARGE SCALE GENOMIC DNA]</scope>
</reference>
<dbReference type="SUPFAM" id="SSF50630">
    <property type="entry name" value="Acid proteases"/>
    <property type="match status" value="1"/>
</dbReference>
<evidence type="ECO:0000313" key="8">
    <source>
        <dbReference type="Proteomes" id="UP000017836"/>
    </source>
</evidence>
<dbReference type="HOGENOM" id="CLU_904130_0_0_1"/>
<dbReference type="Pfam" id="PF14541">
    <property type="entry name" value="TAXi_C"/>
    <property type="match status" value="1"/>
</dbReference>
<evidence type="ECO:0000256" key="2">
    <source>
        <dbReference type="ARBA" id="ARBA00022670"/>
    </source>
</evidence>
<keyword evidence="3" id="KW-0064">Aspartyl protease</keyword>
<evidence type="ECO:0000256" key="5">
    <source>
        <dbReference type="ARBA" id="ARBA00023180"/>
    </source>
</evidence>
<dbReference type="GO" id="GO:0004190">
    <property type="term" value="F:aspartic-type endopeptidase activity"/>
    <property type="evidence" value="ECO:0000318"/>
    <property type="project" value="GO_Central"/>
</dbReference>
<dbReference type="InterPro" id="IPR033121">
    <property type="entry name" value="PEPTIDASE_A1"/>
</dbReference>
<dbReference type="AlphaFoldDB" id="U5CXX3"/>
<dbReference type="GO" id="GO:0006508">
    <property type="term" value="P:proteolysis"/>
    <property type="evidence" value="ECO:0007669"/>
    <property type="project" value="UniProtKB-KW"/>
</dbReference>
<dbReference type="InterPro" id="IPR032861">
    <property type="entry name" value="TAXi_N"/>
</dbReference>
<keyword evidence="2" id="KW-0645">Protease</keyword>
<comment type="similarity">
    <text evidence="1">Belongs to the peptidase A1 family.</text>
</comment>
<dbReference type="MEROPS" id="A01.A60"/>